<dbReference type="PANTHER" id="PTHR36440:SF1">
    <property type="entry name" value="PUTATIVE (AFU_ORTHOLOGUE AFUA_8G07350)-RELATED"/>
    <property type="match status" value="1"/>
</dbReference>
<evidence type="ECO:0000259" key="1">
    <source>
        <dbReference type="Pfam" id="PF07883"/>
    </source>
</evidence>
<dbReference type="RefSeq" id="WP_274323088.1">
    <property type="nucleotide sequence ID" value="NZ_CP118158.1"/>
</dbReference>
<organism evidence="2 3">
    <name type="scientific">Halosimplex aquaticum</name>
    <dbReference type="NCBI Taxonomy" id="3026162"/>
    <lineage>
        <taxon>Archaea</taxon>
        <taxon>Methanobacteriati</taxon>
        <taxon>Methanobacteriota</taxon>
        <taxon>Stenosarchaea group</taxon>
        <taxon>Halobacteria</taxon>
        <taxon>Halobacteriales</taxon>
        <taxon>Haloarculaceae</taxon>
        <taxon>Halosimplex</taxon>
    </lineage>
</organism>
<keyword evidence="3" id="KW-1185">Reference proteome</keyword>
<evidence type="ECO:0000313" key="3">
    <source>
        <dbReference type="Proteomes" id="UP001596432"/>
    </source>
</evidence>
<dbReference type="InterPro" id="IPR014710">
    <property type="entry name" value="RmlC-like_jellyroll"/>
</dbReference>
<evidence type="ECO:0000313" key="2">
    <source>
        <dbReference type="EMBL" id="MFC7142012.1"/>
    </source>
</evidence>
<dbReference type="PANTHER" id="PTHR36440">
    <property type="entry name" value="PUTATIVE (AFU_ORTHOLOGUE AFUA_8G07350)-RELATED"/>
    <property type="match status" value="1"/>
</dbReference>
<dbReference type="Pfam" id="PF07883">
    <property type="entry name" value="Cupin_2"/>
    <property type="match status" value="1"/>
</dbReference>
<accession>A0ABD5Y452</accession>
<dbReference type="InterPro" id="IPR053146">
    <property type="entry name" value="QDO-like"/>
</dbReference>
<name>A0ABD5Y452_9EURY</name>
<comment type="caution">
    <text evidence="2">The sequence shown here is derived from an EMBL/GenBank/DDBJ whole genome shotgun (WGS) entry which is preliminary data.</text>
</comment>
<protein>
    <submittedName>
        <fullName evidence="2">Cupin domain-containing protein</fullName>
    </submittedName>
</protein>
<dbReference type="InterPro" id="IPR011051">
    <property type="entry name" value="RmlC_Cupin_sf"/>
</dbReference>
<dbReference type="EMBL" id="JBHTAS010000001">
    <property type="protein sequence ID" value="MFC7142012.1"/>
    <property type="molecule type" value="Genomic_DNA"/>
</dbReference>
<proteinExistence type="predicted"/>
<dbReference type="GeneID" id="78822344"/>
<sequence length="191" mass="20646">MTRPGTALENPETGERIEFRETAAETGGDRVTFDYVLRPSGFGLGKVDHRHPRQTEQIEVRSGRLGVRTDGDEWTATPGTRFAVPPGTAHTVWNDGDEEMHAVVTLSPALDVETFFETTFGLAAAGRATRIGLPGPLQFAVLADAYREEFAVAGLPLSVQRPLATVLGALGRARGYRAAYPVVEEREPADA</sequence>
<dbReference type="InterPro" id="IPR013096">
    <property type="entry name" value="Cupin_2"/>
</dbReference>
<reference evidence="2 3" key="1">
    <citation type="journal article" date="2019" name="Int. J. Syst. Evol. Microbiol.">
        <title>The Global Catalogue of Microorganisms (GCM) 10K type strain sequencing project: providing services to taxonomists for standard genome sequencing and annotation.</title>
        <authorList>
            <consortium name="The Broad Institute Genomics Platform"/>
            <consortium name="The Broad Institute Genome Sequencing Center for Infectious Disease"/>
            <person name="Wu L."/>
            <person name="Ma J."/>
        </authorList>
    </citation>
    <scope>NUCLEOTIDE SEQUENCE [LARGE SCALE GENOMIC DNA]</scope>
    <source>
        <strain evidence="2 3">XZYJT29</strain>
    </source>
</reference>
<gene>
    <name evidence="2" type="ORF">ACFQMA_19520</name>
</gene>
<dbReference type="Gene3D" id="2.60.120.10">
    <property type="entry name" value="Jelly Rolls"/>
    <property type="match status" value="1"/>
</dbReference>
<dbReference type="Proteomes" id="UP001596432">
    <property type="component" value="Unassembled WGS sequence"/>
</dbReference>
<feature type="domain" description="Cupin type-2" evidence="1">
    <location>
        <begin position="48"/>
        <end position="104"/>
    </location>
</feature>
<dbReference type="AlphaFoldDB" id="A0ABD5Y452"/>
<dbReference type="SUPFAM" id="SSF51182">
    <property type="entry name" value="RmlC-like cupins"/>
    <property type="match status" value="1"/>
</dbReference>